<dbReference type="InterPro" id="IPR005886">
    <property type="entry name" value="UDP_G4E"/>
</dbReference>
<dbReference type="Gene3D" id="3.90.25.10">
    <property type="entry name" value="UDP-galactose 4-epimerase, domain 1"/>
    <property type="match status" value="1"/>
</dbReference>
<evidence type="ECO:0000256" key="5">
    <source>
        <dbReference type="ARBA" id="ARBA00013189"/>
    </source>
</evidence>
<dbReference type="AlphaFoldDB" id="A0A8J3TP64"/>
<comment type="cofactor">
    <cofactor evidence="2 10">
        <name>NAD(+)</name>
        <dbReference type="ChEBI" id="CHEBI:57540"/>
    </cofactor>
</comment>
<evidence type="ECO:0000256" key="9">
    <source>
        <dbReference type="ARBA" id="ARBA00023277"/>
    </source>
</evidence>
<dbReference type="InterPro" id="IPR036291">
    <property type="entry name" value="NAD(P)-bd_dom_sf"/>
</dbReference>
<organism evidence="13 14">
    <name type="scientific">Planotetraspora mira</name>
    <dbReference type="NCBI Taxonomy" id="58121"/>
    <lineage>
        <taxon>Bacteria</taxon>
        <taxon>Bacillati</taxon>
        <taxon>Actinomycetota</taxon>
        <taxon>Actinomycetes</taxon>
        <taxon>Streptosporangiales</taxon>
        <taxon>Streptosporangiaceae</taxon>
        <taxon>Planotetraspora</taxon>
    </lineage>
</organism>
<keyword evidence="8 10" id="KW-0413">Isomerase</keyword>
<accession>A0A8J3TP64</accession>
<reference evidence="13 14" key="1">
    <citation type="submission" date="2021-01" db="EMBL/GenBank/DDBJ databases">
        <title>Whole genome shotgun sequence of Planotetraspora mira NBRC 15435.</title>
        <authorList>
            <person name="Komaki H."/>
            <person name="Tamura T."/>
        </authorList>
    </citation>
    <scope>NUCLEOTIDE SEQUENCE [LARGE SCALE GENOMIC DNA]</scope>
    <source>
        <strain evidence="13 14">NBRC 15435</strain>
    </source>
</reference>
<keyword evidence="9 10" id="KW-0119">Carbohydrate metabolism</keyword>
<evidence type="ECO:0000259" key="12">
    <source>
        <dbReference type="Pfam" id="PF01370"/>
    </source>
</evidence>
<evidence type="ECO:0000256" key="11">
    <source>
        <dbReference type="SAM" id="MobiDB-lite"/>
    </source>
</evidence>
<comment type="pathway">
    <text evidence="3 10">Carbohydrate metabolism; galactose metabolism.</text>
</comment>
<dbReference type="CDD" id="cd05247">
    <property type="entry name" value="UDP_G4E_1_SDR_e"/>
    <property type="match status" value="1"/>
</dbReference>
<evidence type="ECO:0000256" key="10">
    <source>
        <dbReference type="RuleBase" id="RU366046"/>
    </source>
</evidence>
<dbReference type="GO" id="GO:0003978">
    <property type="term" value="F:UDP-glucose 4-epimerase activity"/>
    <property type="evidence" value="ECO:0007669"/>
    <property type="project" value="UniProtKB-UniRule"/>
</dbReference>
<dbReference type="Proteomes" id="UP000650628">
    <property type="component" value="Unassembled WGS sequence"/>
</dbReference>
<dbReference type="EC" id="5.1.3.2" evidence="5 10"/>
<sequence length="320" mass="34077">MKLLVTGGAGYIGSVVTAQLAEEGHDVTVLDDLSTGHRDAVPAEARFVEGSITGAHDLLSEGFDAVFHFAAKSLVGESVEKPGLYWSHNMGGTLTLLDAMRQAGVGRIVFSSTAATYGDPSADGTAARPIVETDPTRPTNPYGASKLAVDTALTTFAGLYGLAAVSLRYFNVAGAYGRFRERHTVETHLIPNVLKVALGERESVNVFGDDYPTPDGTCIRDYVHVSDLARAHLLALGACTAGTHRIFNLGNGTGFSVRDVIDVCREVTRHDIPVVTAPRRPGDPAFLVASSDKIQRELGWKPDHTSLEGIVADAWAAYRS</sequence>
<evidence type="ECO:0000313" key="14">
    <source>
        <dbReference type="Proteomes" id="UP000650628"/>
    </source>
</evidence>
<dbReference type="PANTHER" id="PTHR43725">
    <property type="entry name" value="UDP-GLUCOSE 4-EPIMERASE"/>
    <property type="match status" value="1"/>
</dbReference>
<dbReference type="UniPathway" id="UPA00214"/>
<protein>
    <recommendedName>
        <fullName evidence="6 10">UDP-glucose 4-epimerase</fullName>
        <ecNumber evidence="5 10">5.1.3.2</ecNumber>
    </recommendedName>
</protein>
<dbReference type="Pfam" id="PF01370">
    <property type="entry name" value="Epimerase"/>
    <property type="match status" value="1"/>
</dbReference>
<dbReference type="RefSeq" id="WP_203953538.1">
    <property type="nucleotide sequence ID" value="NZ_BOOO01000015.1"/>
</dbReference>
<feature type="region of interest" description="Disordered" evidence="11">
    <location>
        <begin position="120"/>
        <end position="139"/>
    </location>
</feature>
<evidence type="ECO:0000256" key="8">
    <source>
        <dbReference type="ARBA" id="ARBA00023235"/>
    </source>
</evidence>
<evidence type="ECO:0000256" key="6">
    <source>
        <dbReference type="ARBA" id="ARBA00018569"/>
    </source>
</evidence>
<dbReference type="SUPFAM" id="SSF51735">
    <property type="entry name" value="NAD(P)-binding Rossmann-fold domains"/>
    <property type="match status" value="1"/>
</dbReference>
<comment type="subunit">
    <text evidence="10">Homodimer.</text>
</comment>
<dbReference type="PANTHER" id="PTHR43725:SF53">
    <property type="entry name" value="UDP-ARABINOSE 4-EPIMERASE 1"/>
    <property type="match status" value="1"/>
</dbReference>
<dbReference type="EMBL" id="BOOO01000015">
    <property type="protein sequence ID" value="GII29561.1"/>
    <property type="molecule type" value="Genomic_DNA"/>
</dbReference>
<comment type="similarity">
    <text evidence="4 10">Belongs to the NAD(P)-dependent epimerase/dehydratase family.</text>
</comment>
<feature type="domain" description="NAD-dependent epimerase/dehydratase" evidence="12">
    <location>
        <begin position="4"/>
        <end position="250"/>
    </location>
</feature>
<dbReference type="InterPro" id="IPR001509">
    <property type="entry name" value="Epimerase_deHydtase"/>
</dbReference>
<keyword evidence="7 10" id="KW-0520">NAD</keyword>
<evidence type="ECO:0000256" key="4">
    <source>
        <dbReference type="ARBA" id="ARBA00007637"/>
    </source>
</evidence>
<evidence type="ECO:0000313" key="13">
    <source>
        <dbReference type="EMBL" id="GII29561.1"/>
    </source>
</evidence>
<dbReference type="Gene3D" id="3.40.50.720">
    <property type="entry name" value="NAD(P)-binding Rossmann-like Domain"/>
    <property type="match status" value="1"/>
</dbReference>
<evidence type="ECO:0000256" key="1">
    <source>
        <dbReference type="ARBA" id="ARBA00000083"/>
    </source>
</evidence>
<dbReference type="GO" id="GO:0033499">
    <property type="term" value="P:galactose catabolic process via UDP-galactose, Leloir pathway"/>
    <property type="evidence" value="ECO:0007669"/>
    <property type="project" value="TreeGrafter"/>
</dbReference>
<evidence type="ECO:0000256" key="3">
    <source>
        <dbReference type="ARBA" id="ARBA00004947"/>
    </source>
</evidence>
<gene>
    <name evidence="13" type="primary">galE</name>
    <name evidence="13" type="ORF">Pmi06nite_30030</name>
</gene>
<keyword evidence="14" id="KW-1185">Reference proteome</keyword>
<dbReference type="NCBIfam" id="TIGR01179">
    <property type="entry name" value="galE"/>
    <property type="match status" value="1"/>
</dbReference>
<evidence type="ECO:0000256" key="7">
    <source>
        <dbReference type="ARBA" id="ARBA00023027"/>
    </source>
</evidence>
<comment type="catalytic activity">
    <reaction evidence="1 10">
        <text>UDP-alpha-D-glucose = UDP-alpha-D-galactose</text>
        <dbReference type="Rhea" id="RHEA:22168"/>
        <dbReference type="ChEBI" id="CHEBI:58885"/>
        <dbReference type="ChEBI" id="CHEBI:66914"/>
        <dbReference type="EC" id="5.1.3.2"/>
    </reaction>
</comment>
<name>A0A8J3TP64_9ACTN</name>
<evidence type="ECO:0000256" key="2">
    <source>
        <dbReference type="ARBA" id="ARBA00001911"/>
    </source>
</evidence>
<proteinExistence type="inferred from homology"/>
<comment type="caution">
    <text evidence="13">The sequence shown here is derived from an EMBL/GenBank/DDBJ whole genome shotgun (WGS) entry which is preliminary data.</text>
</comment>